<dbReference type="GO" id="GO:0006526">
    <property type="term" value="P:L-arginine biosynthetic process"/>
    <property type="evidence" value="ECO:0007669"/>
    <property type="project" value="UniProtKB-KW"/>
</dbReference>
<dbReference type="InterPro" id="IPR036264">
    <property type="entry name" value="Bact_exopeptidase_dim_dom"/>
</dbReference>
<reference evidence="10" key="1">
    <citation type="submission" date="2019-08" db="EMBL/GenBank/DDBJ databases">
        <authorList>
            <person name="Kucharzyk K."/>
            <person name="Murdoch R.W."/>
            <person name="Higgins S."/>
            <person name="Loffler F."/>
        </authorList>
    </citation>
    <scope>NUCLEOTIDE SEQUENCE</scope>
</reference>
<dbReference type="SUPFAM" id="SSF53187">
    <property type="entry name" value="Zn-dependent exopeptidases"/>
    <property type="match status" value="1"/>
</dbReference>
<keyword evidence="7 10" id="KW-0378">Hydrolase</keyword>
<dbReference type="PANTHER" id="PTHR43808">
    <property type="entry name" value="ACETYLORNITHINE DEACETYLASE"/>
    <property type="match status" value="1"/>
</dbReference>
<dbReference type="Pfam" id="PF01546">
    <property type="entry name" value="Peptidase_M20"/>
    <property type="match status" value="1"/>
</dbReference>
<dbReference type="InterPro" id="IPR011650">
    <property type="entry name" value="Peptidase_M20_dimer"/>
</dbReference>
<organism evidence="10">
    <name type="scientific">bioreactor metagenome</name>
    <dbReference type="NCBI Taxonomy" id="1076179"/>
    <lineage>
        <taxon>unclassified sequences</taxon>
        <taxon>metagenomes</taxon>
        <taxon>ecological metagenomes</taxon>
    </lineage>
</organism>
<dbReference type="GO" id="GO:0008777">
    <property type="term" value="F:acetylornithine deacetylase activity"/>
    <property type="evidence" value="ECO:0007669"/>
    <property type="project" value="UniProtKB-EC"/>
</dbReference>
<comment type="caution">
    <text evidence="10">The sequence shown here is derived from an EMBL/GenBank/DDBJ whole genome shotgun (WGS) entry which is preliminary data.</text>
</comment>
<dbReference type="EC" id="3.5.1.16" evidence="10"/>
<dbReference type="AlphaFoldDB" id="A0A644UMP6"/>
<keyword evidence="5" id="KW-0028">Amino-acid biosynthesis</keyword>
<dbReference type="Gene3D" id="3.30.70.360">
    <property type="match status" value="1"/>
</dbReference>
<dbReference type="Pfam" id="PF07687">
    <property type="entry name" value="M20_dimer"/>
    <property type="match status" value="1"/>
</dbReference>
<dbReference type="InterPro" id="IPR001261">
    <property type="entry name" value="ArgE/DapE_CS"/>
</dbReference>
<dbReference type="SUPFAM" id="SSF55031">
    <property type="entry name" value="Bacterial exopeptidase dimerisation domain"/>
    <property type="match status" value="1"/>
</dbReference>
<evidence type="ECO:0000256" key="5">
    <source>
        <dbReference type="ARBA" id="ARBA00022605"/>
    </source>
</evidence>
<evidence type="ECO:0000313" key="10">
    <source>
        <dbReference type="EMBL" id="MPL80191.1"/>
    </source>
</evidence>
<comment type="cofactor">
    <cofactor evidence="1">
        <name>Zn(2+)</name>
        <dbReference type="ChEBI" id="CHEBI:29105"/>
    </cofactor>
</comment>
<dbReference type="InterPro" id="IPR050072">
    <property type="entry name" value="Peptidase_M20A"/>
</dbReference>
<proteinExistence type="inferred from homology"/>
<protein>
    <submittedName>
        <fullName evidence="10">Acetylornithine deacetylase</fullName>
        <ecNumber evidence="10">3.5.1.16</ecNumber>
    </submittedName>
</protein>
<keyword evidence="6" id="KW-0479">Metal-binding</keyword>
<evidence type="ECO:0000256" key="1">
    <source>
        <dbReference type="ARBA" id="ARBA00001947"/>
    </source>
</evidence>
<evidence type="ECO:0000256" key="3">
    <source>
        <dbReference type="ARBA" id="ARBA00022490"/>
    </source>
</evidence>
<evidence type="ECO:0000256" key="4">
    <source>
        <dbReference type="ARBA" id="ARBA00022571"/>
    </source>
</evidence>
<accession>A0A644UMP6</accession>
<dbReference type="PROSITE" id="PS00759">
    <property type="entry name" value="ARGE_DAPE_CPG2_2"/>
    <property type="match status" value="1"/>
</dbReference>
<keyword evidence="3" id="KW-0963">Cytoplasm</keyword>
<evidence type="ECO:0000256" key="2">
    <source>
        <dbReference type="ARBA" id="ARBA00005691"/>
    </source>
</evidence>
<dbReference type="NCBIfam" id="NF005710">
    <property type="entry name" value="PRK07522.1"/>
    <property type="match status" value="1"/>
</dbReference>
<dbReference type="InterPro" id="IPR010169">
    <property type="entry name" value="AcOrn-deacetyl"/>
</dbReference>
<dbReference type="PANTHER" id="PTHR43808:SF31">
    <property type="entry name" value="N-ACETYL-L-CITRULLINE DEACETYLASE"/>
    <property type="match status" value="1"/>
</dbReference>
<dbReference type="InterPro" id="IPR002933">
    <property type="entry name" value="Peptidase_M20"/>
</dbReference>
<evidence type="ECO:0000256" key="7">
    <source>
        <dbReference type="ARBA" id="ARBA00022801"/>
    </source>
</evidence>
<dbReference type="NCBIfam" id="TIGR01892">
    <property type="entry name" value="AcOrn-deacetyl"/>
    <property type="match status" value="1"/>
</dbReference>
<keyword evidence="8" id="KW-0862">Zinc</keyword>
<sequence>MRARIEEILATLVAFPTVSARSNLALIDWVEAVLTGAGFAVTRIAARDEPKAGLLARFGTGEGGTLFSAHTDVVPVEGQRWSVEPFALTERGDRLHGRGTTDMKGFIACVLALAETLRTAPPAHPVMIALSWDEELGCRGIPQMIDRVIPTLGRPDLCIVGEPTSMRLGLGHKGKASYRATCHGEAGHSAMAPRFTNALHLAADLIGALRVEQARLLREGTQDAAYDVPCSTVHAGILRGGVALNIVPDHAEVDFEIRHLAAESAEEILLRITSGLPAGIEIAQTGAYPGLDTDPAVPAIARFAALLPEAAPVKVSYGTEAGFFAALGLPTVVCGPGTMDDGHQPDESIARSELALCAGVLARMTRGIRTIVKGA</sequence>
<evidence type="ECO:0000259" key="9">
    <source>
        <dbReference type="Pfam" id="PF07687"/>
    </source>
</evidence>
<keyword evidence="4" id="KW-0055">Arginine biosynthesis</keyword>
<gene>
    <name evidence="10" type="primary">argE_2</name>
    <name evidence="10" type="ORF">SDC9_26087</name>
</gene>
<comment type="similarity">
    <text evidence="2">Belongs to the peptidase M20A family. ArgE subfamily.</text>
</comment>
<evidence type="ECO:0000256" key="6">
    <source>
        <dbReference type="ARBA" id="ARBA00022723"/>
    </source>
</evidence>
<dbReference type="Gene3D" id="3.40.630.10">
    <property type="entry name" value="Zn peptidases"/>
    <property type="match status" value="1"/>
</dbReference>
<dbReference type="CDD" id="cd03894">
    <property type="entry name" value="M20_ArgE"/>
    <property type="match status" value="1"/>
</dbReference>
<evidence type="ECO:0000256" key="8">
    <source>
        <dbReference type="ARBA" id="ARBA00022833"/>
    </source>
</evidence>
<name>A0A644UMP6_9ZZZZ</name>
<feature type="domain" description="Peptidase M20 dimerisation" evidence="9">
    <location>
        <begin position="171"/>
        <end position="273"/>
    </location>
</feature>
<dbReference type="GO" id="GO:0046872">
    <property type="term" value="F:metal ion binding"/>
    <property type="evidence" value="ECO:0007669"/>
    <property type="project" value="UniProtKB-KW"/>
</dbReference>
<dbReference type="EMBL" id="VSSQ01000134">
    <property type="protein sequence ID" value="MPL80191.1"/>
    <property type="molecule type" value="Genomic_DNA"/>
</dbReference>